<reference evidence="1 2" key="1">
    <citation type="journal article" date="2013" name="Proc. Natl. Acad. Sci. U.S.A.">
        <title>Twelve previously unknown phage genera are ubiquitous in global oceans.</title>
        <authorList>
            <person name="Holmfeldt K."/>
            <person name="Solonenko N."/>
            <person name="Shah M."/>
            <person name="Corrier K."/>
            <person name="Riemann L."/>
            <person name="Verberkmoes N.C."/>
            <person name="Sullivan M.B."/>
        </authorList>
    </citation>
    <scope>NUCLEOTIDE SEQUENCE [LARGE SCALE GENOMIC DNA]</scope>
    <source>
        <strain evidence="1">Phi38:1</strain>
    </source>
</reference>
<organism evidence="1 2">
    <name type="scientific">Cellulophaga phage phi38:1</name>
    <dbReference type="NCBI Taxonomy" id="1327977"/>
    <lineage>
        <taxon>Viruses</taxon>
        <taxon>Duplodnaviria</taxon>
        <taxon>Heunggongvirae</taxon>
        <taxon>Uroviricota</taxon>
        <taxon>Caudoviricetes</taxon>
        <taxon>Pervagoviridae</taxon>
        <taxon>Callevirus</taxon>
        <taxon>Callevirus phi38una</taxon>
    </lineage>
</organism>
<dbReference type="KEGG" id="vg:16796844"/>
<accession>S0A003</accession>
<dbReference type="Proteomes" id="UP000014715">
    <property type="component" value="Segment"/>
</dbReference>
<protein>
    <submittedName>
        <fullName evidence="1">Uncharacterized protein</fullName>
    </submittedName>
</protein>
<dbReference type="RefSeq" id="YP_008241451.1">
    <property type="nucleotide sequence ID" value="NC_021796.1"/>
</dbReference>
<evidence type="ECO:0000313" key="1">
    <source>
        <dbReference type="EMBL" id="AGO48100.1"/>
    </source>
</evidence>
<proteinExistence type="predicted"/>
<name>S0A003_9CAUD</name>
<keyword evidence="2" id="KW-1185">Reference proteome</keyword>
<evidence type="ECO:0000313" key="2">
    <source>
        <dbReference type="Proteomes" id="UP000014715"/>
    </source>
</evidence>
<dbReference type="GeneID" id="16796844"/>
<dbReference type="EMBL" id="KC821614">
    <property type="protein sequence ID" value="AGO48100.1"/>
    <property type="molecule type" value="Genomic_DNA"/>
</dbReference>
<gene>
    <name evidence="1" type="ORF">Phi38:1_gp070</name>
</gene>
<sequence>MQRRGSRRIQQESNIKQYKFFYIKKKLYIYNMNVTLLHQEPLEQLRLPSRVPYYGIDELS</sequence>
<reference evidence="2" key="2">
    <citation type="submission" date="2013-03" db="EMBL/GenBank/DDBJ databases">
        <title>The Cellulophaga phages: a novel, diverse, and globally ubiquitous model system.</title>
        <authorList>
            <person name="Holmfeldt K."/>
            <person name="Solonenko N."/>
            <person name="Shah M."/>
            <person name="Corrier K."/>
            <person name="Riemann L."/>
            <person name="VerBerkmoes N.C."/>
            <person name="Sullivan M.B."/>
        </authorList>
    </citation>
    <scope>NUCLEOTIDE SEQUENCE [LARGE SCALE GENOMIC DNA]</scope>
</reference>